<dbReference type="PANTHER" id="PTHR15347">
    <property type="entry name" value="SPERM-ASSOCIATED ANTIGEN 5"/>
    <property type="match status" value="1"/>
</dbReference>
<keyword evidence="2" id="KW-1185">Reference proteome</keyword>
<gene>
    <name evidence="1" type="ORF">MRATA1EN1_LOCUS24763</name>
</gene>
<organism evidence="1 2">
    <name type="scientific">Rangifer tarandus platyrhynchus</name>
    <name type="common">Svalbard reindeer</name>
    <dbReference type="NCBI Taxonomy" id="3082113"/>
    <lineage>
        <taxon>Eukaryota</taxon>
        <taxon>Metazoa</taxon>
        <taxon>Chordata</taxon>
        <taxon>Craniata</taxon>
        <taxon>Vertebrata</taxon>
        <taxon>Euteleostomi</taxon>
        <taxon>Mammalia</taxon>
        <taxon>Eutheria</taxon>
        <taxon>Laurasiatheria</taxon>
        <taxon>Artiodactyla</taxon>
        <taxon>Ruminantia</taxon>
        <taxon>Pecora</taxon>
        <taxon>Cervidae</taxon>
        <taxon>Odocoileinae</taxon>
        <taxon>Rangifer</taxon>
    </lineage>
</organism>
<dbReference type="Proteomes" id="UP001176941">
    <property type="component" value="Chromosome 5"/>
</dbReference>
<dbReference type="PANTHER" id="PTHR15347:SF1">
    <property type="entry name" value="SPERM-ASSOCIATED ANTIGEN 5"/>
    <property type="match status" value="1"/>
</dbReference>
<sequence>MKLIHRRGLSELQRNRTGVTGLFQTYTMPSSGILETETKVLQETLAGQQNPDCQPMDTNWIQEKVWLSQEVDKLRVMFLEMKNEKAKLMVKFQSHRNILEENLRRSDEELKKLDDTVQHIYETLLSIPDVVKGCKELQGLLQFLS</sequence>
<evidence type="ECO:0000313" key="2">
    <source>
        <dbReference type="Proteomes" id="UP001176941"/>
    </source>
</evidence>
<evidence type="ECO:0000313" key="1">
    <source>
        <dbReference type="EMBL" id="CAI9175801.1"/>
    </source>
</evidence>
<dbReference type="EMBL" id="OX459941">
    <property type="protein sequence ID" value="CAI9175801.1"/>
    <property type="molecule type" value="Genomic_DNA"/>
</dbReference>
<proteinExistence type="predicted"/>
<dbReference type="InterPro" id="IPR028728">
    <property type="entry name" value="Astrin"/>
</dbReference>
<protein>
    <submittedName>
        <fullName evidence="1">Uncharacterized protein</fullName>
    </submittedName>
</protein>
<name>A0ABN8ZUF7_RANTA</name>
<reference evidence="1" key="1">
    <citation type="submission" date="2023-04" db="EMBL/GenBank/DDBJ databases">
        <authorList>
            <consortium name="ELIXIR-Norway"/>
        </authorList>
    </citation>
    <scope>NUCLEOTIDE SEQUENCE [LARGE SCALE GENOMIC DNA]</scope>
</reference>
<accession>A0ABN8ZUF7</accession>